<evidence type="ECO:0000256" key="1">
    <source>
        <dbReference type="ARBA" id="ARBA00001946"/>
    </source>
</evidence>
<comment type="pathway">
    <text evidence="3">Carbohydrate biosynthesis; gluconeogenesis.</text>
</comment>
<keyword evidence="9" id="KW-0547">Nucleotide-binding</keyword>
<dbReference type="Gene3D" id="3.20.20.60">
    <property type="entry name" value="Phosphoenolpyruvate-binding domains"/>
    <property type="match status" value="1"/>
</dbReference>
<dbReference type="Pfam" id="PF02896">
    <property type="entry name" value="PEP-utilizers_C"/>
    <property type="match status" value="1"/>
</dbReference>
<comment type="similarity">
    <text evidence="4">Belongs to the PEP-utilizing enzyme family.</text>
</comment>
<dbReference type="EMBL" id="PEYV01000029">
    <property type="protein sequence ID" value="PIS21599.1"/>
    <property type="molecule type" value="Genomic_DNA"/>
</dbReference>
<evidence type="ECO:0000259" key="16">
    <source>
        <dbReference type="Pfam" id="PF01326"/>
    </source>
</evidence>
<dbReference type="InterPro" id="IPR015813">
    <property type="entry name" value="Pyrv/PenolPyrv_kinase-like_dom"/>
</dbReference>
<evidence type="ECO:0000256" key="2">
    <source>
        <dbReference type="ARBA" id="ARBA00002988"/>
    </source>
</evidence>
<dbReference type="GO" id="GO:0046872">
    <property type="term" value="F:metal ion binding"/>
    <property type="evidence" value="ECO:0007669"/>
    <property type="project" value="UniProtKB-KW"/>
</dbReference>
<dbReference type="Gene3D" id="3.30.470.20">
    <property type="entry name" value="ATP-grasp fold, B domain"/>
    <property type="match status" value="1"/>
</dbReference>
<feature type="domain" description="PEP-utilising enzyme C-terminal" evidence="17">
    <location>
        <begin position="449"/>
        <end position="736"/>
    </location>
</feature>
<dbReference type="SUPFAM" id="SSF52009">
    <property type="entry name" value="Phosphohistidine domain"/>
    <property type="match status" value="1"/>
</dbReference>
<keyword evidence="7" id="KW-0808">Transferase</keyword>
<keyword evidence="11" id="KW-0067">ATP-binding</keyword>
<organism evidence="18 19">
    <name type="scientific">candidate division WWE3 bacterium CG08_land_8_20_14_0_20_41_15</name>
    <dbReference type="NCBI Taxonomy" id="1975086"/>
    <lineage>
        <taxon>Bacteria</taxon>
        <taxon>Katanobacteria</taxon>
    </lineage>
</organism>
<dbReference type="InterPro" id="IPR008279">
    <property type="entry name" value="PEP-util_enz_mobile_dom"/>
</dbReference>
<dbReference type="Gene3D" id="3.50.30.10">
    <property type="entry name" value="Phosphohistidine domain"/>
    <property type="match status" value="1"/>
</dbReference>
<evidence type="ECO:0000256" key="3">
    <source>
        <dbReference type="ARBA" id="ARBA00004742"/>
    </source>
</evidence>
<evidence type="ECO:0000313" key="19">
    <source>
        <dbReference type="Proteomes" id="UP000231098"/>
    </source>
</evidence>
<evidence type="ECO:0000259" key="17">
    <source>
        <dbReference type="Pfam" id="PF02896"/>
    </source>
</evidence>
<evidence type="ECO:0000256" key="4">
    <source>
        <dbReference type="ARBA" id="ARBA00007837"/>
    </source>
</evidence>
<dbReference type="UniPathway" id="UPA00138"/>
<protein>
    <recommendedName>
        <fullName evidence="6">Phosphoenolpyruvate synthase</fullName>
        <ecNumber evidence="5">2.7.9.2</ecNumber>
    </recommendedName>
    <alternativeName>
        <fullName evidence="13">Pyruvate, water dikinase</fullName>
    </alternativeName>
</protein>
<evidence type="ECO:0000256" key="7">
    <source>
        <dbReference type="ARBA" id="ARBA00022679"/>
    </source>
</evidence>
<evidence type="ECO:0000256" key="6">
    <source>
        <dbReference type="ARBA" id="ARBA00021623"/>
    </source>
</evidence>
<dbReference type="InterPro" id="IPR002192">
    <property type="entry name" value="PPDK_AMP/ATP-bd"/>
</dbReference>
<comment type="cofactor">
    <cofactor evidence="1">
        <name>Mg(2+)</name>
        <dbReference type="ChEBI" id="CHEBI:18420"/>
    </cofactor>
</comment>
<dbReference type="InterPro" id="IPR040442">
    <property type="entry name" value="Pyrv_kinase-like_dom_sf"/>
</dbReference>
<dbReference type="InterPro" id="IPR018274">
    <property type="entry name" value="PEP_util_AS"/>
</dbReference>
<dbReference type="InterPro" id="IPR036637">
    <property type="entry name" value="Phosphohistidine_dom_sf"/>
</dbReference>
<dbReference type="EC" id="2.7.9.2" evidence="5"/>
<reference evidence="19" key="1">
    <citation type="submission" date="2017-09" db="EMBL/GenBank/DDBJ databases">
        <title>Depth-based differentiation of microbial function through sediment-hosted aquifers and enrichment of novel symbionts in the deep terrestrial subsurface.</title>
        <authorList>
            <person name="Probst A.J."/>
            <person name="Ladd B."/>
            <person name="Jarett J.K."/>
            <person name="Geller-Mcgrath D.E."/>
            <person name="Sieber C.M.K."/>
            <person name="Emerson J.B."/>
            <person name="Anantharaman K."/>
            <person name="Thomas B.C."/>
            <person name="Malmstrom R."/>
            <person name="Stieglmeier M."/>
            <person name="Klingl A."/>
            <person name="Woyke T."/>
            <person name="Ryan C.M."/>
            <person name="Banfield J.F."/>
        </authorList>
    </citation>
    <scope>NUCLEOTIDE SEQUENCE [LARGE SCALE GENOMIC DNA]</scope>
</reference>
<evidence type="ECO:0000256" key="14">
    <source>
        <dbReference type="ARBA" id="ARBA00047700"/>
    </source>
</evidence>
<keyword evidence="10" id="KW-0418">Kinase</keyword>
<dbReference type="SUPFAM" id="SSF56059">
    <property type="entry name" value="Glutathione synthetase ATP-binding domain-like"/>
    <property type="match status" value="1"/>
</dbReference>
<dbReference type="PROSITE" id="PS00370">
    <property type="entry name" value="PEP_ENZYMES_PHOS_SITE"/>
    <property type="match status" value="1"/>
</dbReference>
<evidence type="ECO:0000256" key="13">
    <source>
        <dbReference type="ARBA" id="ARBA00033470"/>
    </source>
</evidence>
<dbReference type="Pfam" id="PF00391">
    <property type="entry name" value="PEP-utilizers"/>
    <property type="match status" value="1"/>
</dbReference>
<evidence type="ECO:0000256" key="9">
    <source>
        <dbReference type="ARBA" id="ARBA00022741"/>
    </source>
</evidence>
<dbReference type="NCBIfam" id="TIGR01418">
    <property type="entry name" value="PEP_synth"/>
    <property type="match status" value="1"/>
</dbReference>
<feature type="domain" description="PEP-utilising enzyme mobile" evidence="15">
    <location>
        <begin position="358"/>
        <end position="428"/>
    </location>
</feature>
<keyword evidence="18" id="KW-0670">Pyruvate</keyword>
<dbReference type="AlphaFoldDB" id="A0A2H0XBQ1"/>
<dbReference type="Proteomes" id="UP000231098">
    <property type="component" value="Unassembled WGS sequence"/>
</dbReference>
<evidence type="ECO:0000256" key="12">
    <source>
        <dbReference type="ARBA" id="ARBA00022842"/>
    </source>
</evidence>
<dbReference type="PANTHER" id="PTHR43030">
    <property type="entry name" value="PHOSPHOENOLPYRUVATE SYNTHASE"/>
    <property type="match status" value="1"/>
</dbReference>
<keyword evidence="8" id="KW-0479">Metal-binding</keyword>
<evidence type="ECO:0000259" key="15">
    <source>
        <dbReference type="Pfam" id="PF00391"/>
    </source>
</evidence>
<dbReference type="FunFam" id="3.30.1490.20:FF:000010">
    <property type="entry name" value="Phosphoenolpyruvate synthase"/>
    <property type="match status" value="1"/>
</dbReference>
<evidence type="ECO:0000256" key="5">
    <source>
        <dbReference type="ARBA" id="ARBA00011996"/>
    </source>
</evidence>
<evidence type="ECO:0000256" key="8">
    <source>
        <dbReference type="ARBA" id="ARBA00022723"/>
    </source>
</evidence>
<dbReference type="PANTHER" id="PTHR43030:SF1">
    <property type="entry name" value="PHOSPHOENOLPYRUVATE SYNTHASE"/>
    <property type="match status" value="1"/>
</dbReference>
<sequence>MKTALKFSEIRKEDIPLVGGKGANLGELFSEIKAPVPPGFVLTSGAFFEFIDEGSLTAKIKAELRGVSLDQTQKIFKASENIKRALMAAKIPDKITVEAISQYHELCGSHDRKVAVRSSATAEDLPEASFAGQQRTLVNILGEEELMKAIKGCWASLYEPRAIFYRMDQGFADKKVGLAVVVQLMVDSEVSGVMFTVDPLSNDQSKISIEGAYGLGEAVVSGSLTPDSYLVNKETFVIEDKFIAKQTWQAHETGKIPVSKAFQEEQKLSDRYIKALAEIAVRIEKHYGKPQDIEWCLDNGKLYIVQTRPVTTLISKQQMLLREAEGKRAILDGLGACPGAAIGPVKIILNPKEIAKVKNGDVLVTGMTDPDYVPAMRRAVAIVTDDGGVTSHAAIVSREIGIPCIVGTDQATKMLKDGEIITVDGSAGKVYEGKLDLRPAPKIDSTHLRTATKVYVNLGDASLAEEMSKRNVDGVGLLRAEFMIAEIGEHPRAMIKKGKKKEFIQKLADGMLTFAKAFSPRPVVYRATDFKTNEYRNLKGGAEFEGFEENPLIGFRGASRYVSDPEVFNMELEAIKYVRNKMGYKNLNLMIPFARTVEDLLEVKKFVSASGLRRSSNFQFWLMVEIPANVILLEDFLAVGVDGVSIGSNDLTMLTLGVDRDNPKLAKSFDERNKAVMTLLETTIKTCKKNKVTCSICGQAPSEYPEIVKDLVKWGITSVSVNPDVIDSVRLTVYEVEKEIVLDKKR</sequence>
<dbReference type="GO" id="GO:0008986">
    <property type="term" value="F:pyruvate, water dikinase activity"/>
    <property type="evidence" value="ECO:0007669"/>
    <property type="project" value="UniProtKB-EC"/>
</dbReference>
<dbReference type="InterPro" id="IPR013815">
    <property type="entry name" value="ATP_grasp_subdomain_1"/>
</dbReference>
<dbReference type="InterPro" id="IPR000121">
    <property type="entry name" value="PEP_util_C"/>
</dbReference>
<keyword evidence="12" id="KW-0460">Magnesium</keyword>
<dbReference type="GO" id="GO:0006094">
    <property type="term" value="P:gluconeogenesis"/>
    <property type="evidence" value="ECO:0007669"/>
    <property type="project" value="UniProtKB-UniPathway"/>
</dbReference>
<accession>A0A2H0XBQ1</accession>
<comment type="caution">
    <text evidence="18">The sequence shown here is derived from an EMBL/GenBank/DDBJ whole genome shotgun (WGS) entry which is preliminary data.</text>
</comment>
<name>A0A2H0XBQ1_UNCKA</name>
<comment type="function">
    <text evidence="2">Catalyzes the phosphorylation of pyruvate to phosphoenolpyruvate.</text>
</comment>
<dbReference type="Gene3D" id="3.30.1490.20">
    <property type="entry name" value="ATP-grasp fold, A domain"/>
    <property type="match status" value="1"/>
</dbReference>
<evidence type="ECO:0000313" key="18">
    <source>
        <dbReference type="EMBL" id="PIS21599.1"/>
    </source>
</evidence>
<proteinExistence type="inferred from homology"/>
<comment type="catalytic activity">
    <reaction evidence="14">
        <text>pyruvate + ATP + H2O = phosphoenolpyruvate + AMP + phosphate + 2 H(+)</text>
        <dbReference type="Rhea" id="RHEA:11364"/>
        <dbReference type="ChEBI" id="CHEBI:15361"/>
        <dbReference type="ChEBI" id="CHEBI:15377"/>
        <dbReference type="ChEBI" id="CHEBI:15378"/>
        <dbReference type="ChEBI" id="CHEBI:30616"/>
        <dbReference type="ChEBI" id="CHEBI:43474"/>
        <dbReference type="ChEBI" id="CHEBI:58702"/>
        <dbReference type="ChEBI" id="CHEBI:456215"/>
        <dbReference type="EC" id="2.7.9.2"/>
    </reaction>
</comment>
<dbReference type="Pfam" id="PF01326">
    <property type="entry name" value="PPDK_N"/>
    <property type="match status" value="1"/>
</dbReference>
<dbReference type="NCBIfam" id="NF005057">
    <property type="entry name" value="PRK06464.1"/>
    <property type="match status" value="1"/>
</dbReference>
<dbReference type="GO" id="GO:0005524">
    <property type="term" value="F:ATP binding"/>
    <property type="evidence" value="ECO:0007669"/>
    <property type="project" value="UniProtKB-KW"/>
</dbReference>
<feature type="domain" description="Pyruvate phosphate dikinase AMP/ATP-binding" evidence="16">
    <location>
        <begin position="16"/>
        <end position="318"/>
    </location>
</feature>
<gene>
    <name evidence="18" type="ORF">COT51_01655</name>
</gene>
<evidence type="ECO:0000256" key="11">
    <source>
        <dbReference type="ARBA" id="ARBA00022840"/>
    </source>
</evidence>
<dbReference type="SUPFAM" id="SSF51621">
    <property type="entry name" value="Phosphoenolpyruvate/pyruvate domain"/>
    <property type="match status" value="1"/>
</dbReference>
<dbReference type="InterPro" id="IPR006319">
    <property type="entry name" value="PEP_synth"/>
</dbReference>
<evidence type="ECO:0000256" key="10">
    <source>
        <dbReference type="ARBA" id="ARBA00022777"/>
    </source>
</evidence>